<dbReference type="AlphaFoldDB" id="A0AA36B731"/>
<sequence>MSVRKCNDNENDVVDDVADDNDGEKDEDEIKSSGSDNSVAVIVQGGVRGRGDACSRDIRSISRGVNENVVPAVVVNGSSKLWLLCIKVFVSDNYGVSGGFRVHIDISDSYNNYEDCSDIRSYSED</sequence>
<protein>
    <submittedName>
        <fullName evidence="2">Uncharacterized protein</fullName>
    </submittedName>
</protein>
<dbReference type="EMBL" id="OX597823">
    <property type="protein sequence ID" value="CAI9729105.1"/>
    <property type="molecule type" value="Genomic_DNA"/>
</dbReference>
<reference evidence="2" key="1">
    <citation type="submission" date="2023-08" db="EMBL/GenBank/DDBJ databases">
        <authorList>
            <person name="Alioto T."/>
            <person name="Alioto T."/>
            <person name="Gomez Garrido J."/>
        </authorList>
    </citation>
    <scope>NUCLEOTIDE SEQUENCE</scope>
</reference>
<feature type="region of interest" description="Disordered" evidence="1">
    <location>
        <begin position="1"/>
        <end position="38"/>
    </location>
</feature>
<evidence type="ECO:0000313" key="2">
    <source>
        <dbReference type="EMBL" id="CAI9729105.1"/>
    </source>
</evidence>
<evidence type="ECO:0000256" key="1">
    <source>
        <dbReference type="SAM" id="MobiDB-lite"/>
    </source>
</evidence>
<feature type="compositionally biased region" description="Acidic residues" evidence="1">
    <location>
        <begin position="9"/>
        <end position="29"/>
    </location>
</feature>
<dbReference type="Proteomes" id="UP001162480">
    <property type="component" value="Chromosome 10"/>
</dbReference>
<gene>
    <name evidence="2" type="ORF">OCTVUL_1B008576</name>
</gene>
<evidence type="ECO:0000313" key="3">
    <source>
        <dbReference type="Proteomes" id="UP001162480"/>
    </source>
</evidence>
<name>A0AA36B731_OCTVU</name>
<keyword evidence="3" id="KW-1185">Reference proteome</keyword>
<accession>A0AA36B731</accession>
<proteinExistence type="predicted"/>
<organism evidence="2 3">
    <name type="scientific">Octopus vulgaris</name>
    <name type="common">Common octopus</name>
    <dbReference type="NCBI Taxonomy" id="6645"/>
    <lineage>
        <taxon>Eukaryota</taxon>
        <taxon>Metazoa</taxon>
        <taxon>Spiralia</taxon>
        <taxon>Lophotrochozoa</taxon>
        <taxon>Mollusca</taxon>
        <taxon>Cephalopoda</taxon>
        <taxon>Coleoidea</taxon>
        <taxon>Octopodiformes</taxon>
        <taxon>Octopoda</taxon>
        <taxon>Incirrata</taxon>
        <taxon>Octopodidae</taxon>
        <taxon>Octopus</taxon>
    </lineage>
</organism>